<evidence type="ECO:0000256" key="5">
    <source>
        <dbReference type="ARBA" id="ARBA00022927"/>
    </source>
</evidence>
<dbReference type="GO" id="GO:0016192">
    <property type="term" value="P:vesicle-mediated transport"/>
    <property type="evidence" value="ECO:0007669"/>
    <property type="project" value="UniProtKB-KW"/>
</dbReference>
<evidence type="ECO:0000256" key="3">
    <source>
        <dbReference type="ARBA" id="ARBA00022448"/>
    </source>
</evidence>
<dbReference type="PANTHER" id="PTHR13768">
    <property type="entry name" value="SOLUBLE NSF ATTACHMENT PROTEIN SNAP"/>
    <property type="match status" value="1"/>
</dbReference>
<dbReference type="GO" id="GO:0006886">
    <property type="term" value="P:intracellular protein transport"/>
    <property type="evidence" value="ECO:0007669"/>
    <property type="project" value="UniProtKB-UniRule"/>
</dbReference>
<sequence>MADNEQKAMQLLAEAEKKLTTNKGFFGSLFGGGSSKVEEAIECYQRAANMFKMAKKWGSAGNAFCEAATLHAKIGSRHEAATNYVDAANCFKKSDPNEGVKCLQNAIEIYTDMGRFTMAAKHHQTIAEMYETELVDLERAVQHYEQAADYFKGEESNSSANKCLLKVAQYAAQLENYDKAIQIYEQVAISSLDSSLLKYSAKEYFFRAALCHFGIDAVNAQQAMERYQELFPAFQDSREYKLLKVLIDHIEEGNADGFTEAVKDYDSISRLDQWYTTILLRIKQQVINRPDLR</sequence>
<evidence type="ECO:0000313" key="9">
    <source>
        <dbReference type="EMBL" id="KAL1138763.1"/>
    </source>
</evidence>
<dbReference type="EMBL" id="JBFDAA010000003">
    <property type="protein sequence ID" value="KAL1138763.1"/>
    <property type="molecule type" value="Genomic_DNA"/>
</dbReference>
<keyword evidence="10" id="KW-1185">Reference proteome</keyword>
<comment type="function">
    <text evidence="7">Required for vesicular transport between the endoplasmic reticulum and the Golgi apparatus.</text>
</comment>
<dbReference type="FunFam" id="1.25.40.10:FF:000028">
    <property type="entry name" value="beta-soluble NSF attachment protein-like isoform X1"/>
    <property type="match status" value="1"/>
</dbReference>
<keyword evidence="5 7" id="KW-0653">Protein transport</keyword>
<dbReference type="SUPFAM" id="SSF48452">
    <property type="entry name" value="TPR-like"/>
    <property type="match status" value="1"/>
</dbReference>
<reference evidence="9 10" key="1">
    <citation type="submission" date="2024-07" db="EMBL/GenBank/DDBJ databases">
        <title>Chromosome-level genome assembly of the water stick insect Ranatra chinensis (Heteroptera: Nepidae).</title>
        <authorList>
            <person name="Liu X."/>
        </authorList>
    </citation>
    <scope>NUCLEOTIDE SEQUENCE [LARGE SCALE GENOMIC DNA]</scope>
    <source>
        <strain evidence="9">Cailab_2021Rc</strain>
        <tissue evidence="9">Muscle</tissue>
    </source>
</reference>
<accession>A0ABD0Z944</accession>
<dbReference type="GO" id="GO:0016020">
    <property type="term" value="C:membrane"/>
    <property type="evidence" value="ECO:0007669"/>
    <property type="project" value="UniProtKB-SubCell"/>
</dbReference>
<gene>
    <name evidence="9" type="ORF">AAG570_008825</name>
</gene>
<evidence type="ECO:0000256" key="8">
    <source>
        <dbReference type="SAM" id="Coils"/>
    </source>
</evidence>
<dbReference type="CDD" id="cd15832">
    <property type="entry name" value="SNAP"/>
    <property type="match status" value="1"/>
</dbReference>
<keyword evidence="3 7" id="KW-0813">Transport</keyword>
<proteinExistence type="inferred from homology"/>
<evidence type="ECO:0008006" key="11">
    <source>
        <dbReference type="Google" id="ProtNLM"/>
    </source>
</evidence>
<dbReference type="InterPro" id="IPR000744">
    <property type="entry name" value="NSF_attach"/>
</dbReference>
<feature type="coiled-coil region" evidence="8">
    <location>
        <begin position="127"/>
        <end position="187"/>
    </location>
</feature>
<dbReference type="InterPro" id="IPR011990">
    <property type="entry name" value="TPR-like_helical_dom_sf"/>
</dbReference>
<keyword evidence="8" id="KW-0175">Coiled coil</keyword>
<dbReference type="Pfam" id="PF14938">
    <property type="entry name" value="SNAP"/>
    <property type="match status" value="1"/>
</dbReference>
<evidence type="ECO:0000313" key="10">
    <source>
        <dbReference type="Proteomes" id="UP001558652"/>
    </source>
</evidence>
<organism evidence="9 10">
    <name type="scientific">Ranatra chinensis</name>
    <dbReference type="NCBI Taxonomy" id="642074"/>
    <lineage>
        <taxon>Eukaryota</taxon>
        <taxon>Metazoa</taxon>
        <taxon>Ecdysozoa</taxon>
        <taxon>Arthropoda</taxon>
        <taxon>Hexapoda</taxon>
        <taxon>Insecta</taxon>
        <taxon>Pterygota</taxon>
        <taxon>Neoptera</taxon>
        <taxon>Paraneoptera</taxon>
        <taxon>Hemiptera</taxon>
        <taxon>Heteroptera</taxon>
        <taxon>Panheteroptera</taxon>
        <taxon>Nepomorpha</taxon>
        <taxon>Nepidae</taxon>
        <taxon>Ranatrinae</taxon>
        <taxon>Ranatra</taxon>
    </lineage>
</organism>
<dbReference type="Gene3D" id="1.25.40.10">
    <property type="entry name" value="Tetratricopeptide repeat domain"/>
    <property type="match status" value="1"/>
</dbReference>
<comment type="caution">
    <text evidence="9">The sequence shown here is derived from an EMBL/GenBank/DDBJ whole genome shotgun (WGS) entry which is preliminary data.</text>
</comment>
<evidence type="ECO:0000256" key="7">
    <source>
        <dbReference type="RuleBase" id="RU367013"/>
    </source>
</evidence>
<protein>
    <recommendedName>
        <fullName evidence="11">Alpha-soluble NSF attachment protein</fullName>
    </recommendedName>
</protein>
<evidence type="ECO:0000256" key="2">
    <source>
        <dbReference type="ARBA" id="ARBA00010050"/>
    </source>
</evidence>
<comment type="similarity">
    <text evidence="2 7">Belongs to the SNAP family.</text>
</comment>
<dbReference type="Proteomes" id="UP001558652">
    <property type="component" value="Unassembled WGS sequence"/>
</dbReference>
<comment type="subcellular location">
    <subcellularLocation>
        <location evidence="1 7">Membrane</location>
        <topology evidence="1 7">Peripheral membrane protein</topology>
    </subcellularLocation>
</comment>
<name>A0ABD0Z944_9HEMI</name>
<evidence type="ECO:0000256" key="1">
    <source>
        <dbReference type="ARBA" id="ARBA00004170"/>
    </source>
</evidence>
<dbReference type="PANTHER" id="PTHR13768:SF8">
    <property type="entry name" value="ALPHA-SOLUBLE NSF ATTACHMENT PROTEIN"/>
    <property type="match status" value="1"/>
</dbReference>
<keyword evidence="4 7" id="KW-0931">ER-Golgi transport</keyword>
<keyword evidence="6 7" id="KW-0472">Membrane</keyword>
<dbReference type="PRINTS" id="PR00448">
    <property type="entry name" value="NSFATTACHMNT"/>
</dbReference>
<evidence type="ECO:0000256" key="6">
    <source>
        <dbReference type="ARBA" id="ARBA00023136"/>
    </source>
</evidence>
<dbReference type="AlphaFoldDB" id="A0ABD0Z944"/>
<evidence type="ECO:0000256" key="4">
    <source>
        <dbReference type="ARBA" id="ARBA00022892"/>
    </source>
</evidence>